<keyword evidence="2" id="KW-1185">Reference proteome</keyword>
<proteinExistence type="predicted"/>
<feature type="non-terminal residue" evidence="1">
    <location>
        <position position="48"/>
    </location>
</feature>
<organism evidence="1 2">
    <name type="scientific">Heterotrigona itama</name>
    <dbReference type="NCBI Taxonomy" id="395501"/>
    <lineage>
        <taxon>Eukaryota</taxon>
        <taxon>Metazoa</taxon>
        <taxon>Ecdysozoa</taxon>
        <taxon>Arthropoda</taxon>
        <taxon>Hexapoda</taxon>
        <taxon>Insecta</taxon>
        <taxon>Pterygota</taxon>
        <taxon>Neoptera</taxon>
        <taxon>Endopterygota</taxon>
        <taxon>Hymenoptera</taxon>
        <taxon>Apocrita</taxon>
        <taxon>Aculeata</taxon>
        <taxon>Apoidea</taxon>
        <taxon>Anthophila</taxon>
        <taxon>Apidae</taxon>
        <taxon>Heterotrigona</taxon>
    </lineage>
</organism>
<gene>
    <name evidence="1" type="ORF">MHI_LOCUS873513</name>
</gene>
<dbReference type="AlphaFoldDB" id="A0A6V7HIR6"/>
<sequence>MDAEDSKNGKKQEIDILRSCDDRASHVILMKKKHIKHLSTTYYSETST</sequence>
<dbReference type="EMBL" id="CAJDYZ010011557">
    <property type="protein sequence ID" value="CAD1479654.1"/>
    <property type="molecule type" value="Genomic_DNA"/>
</dbReference>
<dbReference type="Proteomes" id="UP000752696">
    <property type="component" value="Unassembled WGS sequence"/>
</dbReference>
<reference evidence="1" key="1">
    <citation type="submission" date="2020-07" db="EMBL/GenBank/DDBJ databases">
        <authorList>
            <person name="Nazaruddin N."/>
        </authorList>
    </citation>
    <scope>NUCLEOTIDE SEQUENCE</scope>
</reference>
<protein>
    <submittedName>
        <fullName evidence="1">Uncharacterized protein</fullName>
    </submittedName>
</protein>
<accession>A0A6V7HIR6</accession>
<comment type="caution">
    <text evidence="1">The sequence shown here is derived from an EMBL/GenBank/DDBJ whole genome shotgun (WGS) entry which is preliminary data.</text>
</comment>
<evidence type="ECO:0000313" key="1">
    <source>
        <dbReference type="EMBL" id="CAD1479654.1"/>
    </source>
</evidence>
<evidence type="ECO:0000313" key="2">
    <source>
        <dbReference type="Proteomes" id="UP000752696"/>
    </source>
</evidence>
<name>A0A6V7HIR6_9HYME</name>